<name>A0ACB9ADQ6_CICIN</name>
<dbReference type="Proteomes" id="UP001055811">
    <property type="component" value="Linkage Group LG07"/>
</dbReference>
<dbReference type="EMBL" id="CM042015">
    <property type="protein sequence ID" value="KAI3707754.1"/>
    <property type="molecule type" value="Genomic_DNA"/>
</dbReference>
<comment type="caution">
    <text evidence="1">The sequence shown here is derived from an EMBL/GenBank/DDBJ whole genome shotgun (WGS) entry which is preliminary data.</text>
</comment>
<protein>
    <submittedName>
        <fullName evidence="1">Uncharacterized protein</fullName>
    </submittedName>
</protein>
<organism evidence="1 2">
    <name type="scientific">Cichorium intybus</name>
    <name type="common">Chicory</name>
    <dbReference type="NCBI Taxonomy" id="13427"/>
    <lineage>
        <taxon>Eukaryota</taxon>
        <taxon>Viridiplantae</taxon>
        <taxon>Streptophyta</taxon>
        <taxon>Embryophyta</taxon>
        <taxon>Tracheophyta</taxon>
        <taxon>Spermatophyta</taxon>
        <taxon>Magnoliopsida</taxon>
        <taxon>eudicotyledons</taxon>
        <taxon>Gunneridae</taxon>
        <taxon>Pentapetalae</taxon>
        <taxon>asterids</taxon>
        <taxon>campanulids</taxon>
        <taxon>Asterales</taxon>
        <taxon>Asteraceae</taxon>
        <taxon>Cichorioideae</taxon>
        <taxon>Cichorieae</taxon>
        <taxon>Cichoriinae</taxon>
        <taxon>Cichorium</taxon>
    </lineage>
</organism>
<keyword evidence="2" id="KW-1185">Reference proteome</keyword>
<sequence>MYLAASPEAISAVLAMEREHQQTPVYFVSRALQGPELRYPQLEKLVLALIYVARRLRRYFQAHHIEVLTSQPIRQILLKPEKSSRLAKWAIELGEHDIDYKPRTSIKGQALADFLAEMPEEEEAATSQATKQELDAPPETWMLHTDGAASKEGSGAGLVLTTLEGEEITYALRFDFQTTNNEAEYEALLAGMRLAKENGVKHLLRIVLVEVLKERSIDGQKIAPISTTTTTWMTPLIDYLTQGLLPSDNAEARKVKVRAPQYAMRNDTLYRRGHLEPWLKCITPEEGKTVLEEIHAGEAGAHEGARALTGKTLRAGVYWPGIHTDAT</sequence>
<reference evidence="2" key="1">
    <citation type="journal article" date="2022" name="Mol. Ecol. Resour.">
        <title>The genomes of chicory, endive, great burdock and yacon provide insights into Asteraceae palaeo-polyploidization history and plant inulin production.</title>
        <authorList>
            <person name="Fan W."/>
            <person name="Wang S."/>
            <person name="Wang H."/>
            <person name="Wang A."/>
            <person name="Jiang F."/>
            <person name="Liu H."/>
            <person name="Zhao H."/>
            <person name="Xu D."/>
            <person name="Zhang Y."/>
        </authorList>
    </citation>
    <scope>NUCLEOTIDE SEQUENCE [LARGE SCALE GENOMIC DNA]</scope>
    <source>
        <strain evidence="2">cv. Punajuju</strain>
    </source>
</reference>
<gene>
    <name evidence="1" type="ORF">L2E82_36549</name>
</gene>
<proteinExistence type="predicted"/>
<accession>A0ACB9ADQ6</accession>
<evidence type="ECO:0000313" key="1">
    <source>
        <dbReference type="EMBL" id="KAI3707754.1"/>
    </source>
</evidence>
<reference evidence="1 2" key="2">
    <citation type="journal article" date="2022" name="Mol. Ecol. Resour.">
        <title>The genomes of chicory, endive, great burdock and yacon provide insights into Asteraceae paleo-polyploidization history and plant inulin production.</title>
        <authorList>
            <person name="Fan W."/>
            <person name="Wang S."/>
            <person name="Wang H."/>
            <person name="Wang A."/>
            <person name="Jiang F."/>
            <person name="Liu H."/>
            <person name="Zhao H."/>
            <person name="Xu D."/>
            <person name="Zhang Y."/>
        </authorList>
    </citation>
    <scope>NUCLEOTIDE SEQUENCE [LARGE SCALE GENOMIC DNA]</scope>
    <source>
        <strain evidence="2">cv. Punajuju</strain>
        <tissue evidence="1">Leaves</tissue>
    </source>
</reference>
<evidence type="ECO:0000313" key="2">
    <source>
        <dbReference type="Proteomes" id="UP001055811"/>
    </source>
</evidence>